<gene>
    <name evidence="2" type="ORF">K489DRAFT_246862</name>
</gene>
<keyword evidence="1" id="KW-1185">Reference proteome</keyword>
<dbReference type="Proteomes" id="UP000504637">
    <property type="component" value="Unplaced"/>
</dbReference>
<dbReference type="GeneID" id="54357720"/>
<reference evidence="2" key="3">
    <citation type="submission" date="2025-08" db="UniProtKB">
        <authorList>
            <consortium name="RefSeq"/>
        </authorList>
    </citation>
    <scope>IDENTIFICATION</scope>
    <source>
        <strain evidence="2">CBS 342.82</strain>
    </source>
</reference>
<reference evidence="2" key="2">
    <citation type="submission" date="2020-04" db="EMBL/GenBank/DDBJ databases">
        <authorList>
            <consortium name="NCBI Genome Project"/>
        </authorList>
    </citation>
    <scope>NUCLEOTIDE SEQUENCE</scope>
    <source>
        <strain evidence="2">CBS 342.82</strain>
    </source>
</reference>
<accession>A0A6J3M009</accession>
<protein>
    <submittedName>
        <fullName evidence="2">Uncharacterized protein</fullName>
    </submittedName>
</protein>
<name>A0A6J3M009_9PEZI</name>
<dbReference type="AlphaFoldDB" id="A0A6J3M009"/>
<evidence type="ECO:0000313" key="2">
    <source>
        <dbReference type="RefSeq" id="XP_033458401.1"/>
    </source>
</evidence>
<sequence length="190" mass="20954">MMACPGACTAGVIHQSIHQSINPSINPSINRSIPGVATLRHVIWGDFHHDHQNAIKSPSSSFCPSRFVPRSASFSSFSCPATRPARRGRRCCRAGDISSERRNRGRFEDMYVTVWTGGRGKAHICMPCTATTTATLDLSLNSRVWVDRMGDGHRRYARTSPRHHPCSAAMGFQISSSSVTLSSIERVWIV</sequence>
<evidence type="ECO:0000313" key="1">
    <source>
        <dbReference type="Proteomes" id="UP000504637"/>
    </source>
</evidence>
<proteinExistence type="predicted"/>
<reference evidence="2" key="1">
    <citation type="submission" date="2020-01" db="EMBL/GenBank/DDBJ databases">
        <authorList>
            <consortium name="DOE Joint Genome Institute"/>
            <person name="Haridas S."/>
            <person name="Albert R."/>
            <person name="Binder M."/>
            <person name="Bloem J."/>
            <person name="Labutti K."/>
            <person name="Salamov A."/>
            <person name="Andreopoulos B."/>
            <person name="Baker S.E."/>
            <person name="Barry K."/>
            <person name="Bills G."/>
            <person name="Bluhm B.H."/>
            <person name="Cannon C."/>
            <person name="Castanera R."/>
            <person name="Culley D.E."/>
            <person name="Daum C."/>
            <person name="Ezra D."/>
            <person name="Gonzalez J.B."/>
            <person name="Henrissat B."/>
            <person name="Kuo A."/>
            <person name="Liang C."/>
            <person name="Lipzen A."/>
            <person name="Lutzoni F."/>
            <person name="Magnuson J."/>
            <person name="Mondo S."/>
            <person name="Nolan M."/>
            <person name="Ohm R."/>
            <person name="Pangilinan J."/>
            <person name="Park H.-J."/>
            <person name="Ramirez L."/>
            <person name="Alfaro M."/>
            <person name="Sun H."/>
            <person name="Tritt A."/>
            <person name="Yoshinaga Y."/>
            <person name="Zwiers L.-H."/>
            <person name="Turgeon B.G."/>
            <person name="Goodwin S.B."/>
            <person name="Spatafora J.W."/>
            <person name="Crous P.W."/>
            <person name="Grigoriev I.V."/>
        </authorList>
    </citation>
    <scope>NUCLEOTIDE SEQUENCE</scope>
    <source>
        <strain evidence="2">CBS 342.82</strain>
    </source>
</reference>
<dbReference type="RefSeq" id="XP_033458401.1">
    <property type="nucleotide sequence ID" value="XM_033599921.1"/>
</dbReference>
<organism evidence="2">
    <name type="scientific">Dissoconium aciculare CBS 342.82</name>
    <dbReference type="NCBI Taxonomy" id="1314786"/>
    <lineage>
        <taxon>Eukaryota</taxon>
        <taxon>Fungi</taxon>
        <taxon>Dikarya</taxon>
        <taxon>Ascomycota</taxon>
        <taxon>Pezizomycotina</taxon>
        <taxon>Dothideomycetes</taxon>
        <taxon>Dothideomycetidae</taxon>
        <taxon>Mycosphaerellales</taxon>
        <taxon>Dissoconiaceae</taxon>
        <taxon>Dissoconium</taxon>
    </lineage>
</organism>